<dbReference type="AlphaFoldDB" id="B9F1J6"/>
<dbReference type="InterPro" id="IPR004864">
    <property type="entry name" value="LEA_2"/>
</dbReference>
<evidence type="ECO:0000259" key="2">
    <source>
        <dbReference type="Pfam" id="PF03168"/>
    </source>
</evidence>
<dbReference type="Pfam" id="PF03168">
    <property type="entry name" value="LEA_2"/>
    <property type="match status" value="1"/>
</dbReference>
<organism evidence="3">
    <name type="scientific">Oryza sativa subsp. japonica</name>
    <name type="common">Rice</name>
    <dbReference type="NCBI Taxonomy" id="39947"/>
    <lineage>
        <taxon>Eukaryota</taxon>
        <taxon>Viridiplantae</taxon>
        <taxon>Streptophyta</taxon>
        <taxon>Embryophyta</taxon>
        <taxon>Tracheophyta</taxon>
        <taxon>Spermatophyta</taxon>
        <taxon>Magnoliopsida</taxon>
        <taxon>Liliopsida</taxon>
        <taxon>Poales</taxon>
        <taxon>Poaceae</taxon>
        <taxon>BOP clade</taxon>
        <taxon>Oryzoideae</taxon>
        <taxon>Oryzeae</taxon>
        <taxon>Oryzinae</taxon>
        <taxon>Oryza</taxon>
        <taxon>Oryza sativa</taxon>
    </lineage>
</organism>
<accession>B9F1J6</accession>
<feature type="region of interest" description="Disordered" evidence="1">
    <location>
        <begin position="1"/>
        <end position="26"/>
    </location>
</feature>
<evidence type="ECO:0000256" key="1">
    <source>
        <dbReference type="SAM" id="MobiDB-lite"/>
    </source>
</evidence>
<gene>
    <name evidence="3" type="ORF">OsJ_07860</name>
</gene>
<sequence length="245" mass="26305">MARHAKTDSDVTSLAPSSPPRSPRRSAYYVLSPAASHPDVVVASGGAGGGGGGVAAAEKMSFAGSTPAESPLHYHYHHSGAASVVFETYHIQGGTDRTGVPTKMMSVNATVRLRFRNRGTFFSLHVTSTPFHLFYDDLTVATGHMAEFYQPRRSGRVVTVSVVGKQVPLYGAGAELHSKPNNGRLGPAVVPVRMAFVLRARAHILGLLVRSKFYRRVLCRLDVREASLGKPVHGVAADCEYHDGR</sequence>
<protein>
    <recommendedName>
        <fullName evidence="2">Late embryogenesis abundant protein LEA-2 subgroup domain-containing protein</fullName>
    </recommendedName>
</protein>
<dbReference type="EMBL" id="CM000139">
    <property type="protein sequence ID" value="EEE57538.1"/>
    <property type="molecule type" value="Genomic_DNA"/>
</dbReference>
<reference evidence="3" key="2">
    <citation type="submission" date="2008-12" db="EMBL/GenBank/DDBJ databases">
        <title>Improved gene annotation of the rice (Oryza sativa) genomes.</title>
        <authorList>
            <person name="Wang J."/>
            <person name="Li R."/>
            <person name="Fan W."/>
            <person name="Huang Q."/>
            <person name="Zhang J."/>
            <person name="Zhou Y."/>
            <person name="Hu Y."/>
            <person name="Zi S."/>
            <person name="Li J."/>
            <person name="Ni P."/>
            <person name="Zheng H."/>
            <person name="Zhang Y."/>
            <person name="Zhao M."/>
            <person name="Hao Q."/>
            <person name="McDermott J."/>
            <person name="Samudrala R."/>
            <person name="Kristiansen K."/>
            <person name="Wong G.K.-S."/>
        </authorList>
    </citation>
    <scope>NUCLEOTIDE SEQUENCE</scope>
</reference>
<name>B9F1J6_ORYSJ</name>
<feature type="domain" description="Late embryogenesis abundant protein LEA-2 subgroup" evidence="2">
    <location>
        <begin position="113"/>
        <end position="207"/>
    </location>
</feature>
<reference evidence="3" key="1">
    <citation type="journal article" date="2005" name="PLoS Biol.">
        <title>The genomes of Oryza sativa: a history of duplications.</title>
        <authorList>
            <person name="Yu J."/>
            <person name="Wang J."/>
            <person name="Lin W."/>
            <person name="Li S."/>
            <person name="Li H."/>
            <person name="Zhou J."/>
            <person name="Ni P."/>
            <person name="Dong W."/>
            <person name="Hu S."/>
            <person name="Zeng C."/>
            <person name="Zhang J."/>
            <person name="Zhang Y."/>
            <person name="Li R."/>
            <person name="Xu Z."/>
            <person name="Li S."/>
            <person name="Li X."/>
            <person name="Zheng H."/>
            <person name="Cong L."/>
            <person name="Lin L."/>
            <person name="Yin J."/>
            <person name="Geng J."/>
            <person name="Li G."/>
            <person name="Shi J."/>
            <person name="Liu J."/>
            <person name="Lv H."/>
            <person name="Li J."/>
            <person name="Wang J."/>
            <person name="Deng Y."/>
            <person name="Ran L."/>
            <person name="Shi X."/>
            <person name="Wang X."/>
            <person name="Wu Q."/>
            <person name="Li C."/>
            <person name="Ren X."/>
            <person name="Wang J."/>
            <person name="Wang X."/>
            <person name="Li D."/>
            <person name="Liu D."/>
            <person name="Zhang X."/>
            <person name="Ji Z."/>
            <person name="Zhao W."/>
            <person name="Sun Y."/>
            <person name="Zhang Z."/>
            <person name="Bao J."/>
            <person name="Han Y."/>
            <person name="Dong L."/>
            <person name="Ji J."/>
            <person name="Chen P."/>
            <person name="Wu S."/>
            <person name="Liu J."/>
            <person name="Xiao Y."/>
            <person name="Bu D."/>
            <person name="Tan J."/>
            <person name="Yang L."/>
            <person name="Ye C."/>
            <person name="Zhang J."/>
            <person name="Xu J."/>
            <person name="Zhou Y."/>
            <person name="Yu Y."/>
            <person name="Zhang B."/>
            <person name="Zhuang S."/>
            <person name="Wei H."/>
            <person name="Liu B."/>
            <person name="Lei M."/>
            <person name="Yu H."/>
            <person name="Li Y."/>
            <person name="Xu H."/>
            <person name="Wei S."/>
            <person name="He X."/>
            <person name="Fang L."/>
            <person name="Zhang Z."/>
            <person name="Zhang Y."/>
            <person name="Huang X."/>
            <person name="Su Z."/>
            <person name="Tong W."/>
            <person name="Li J."/>
            <person name="Tong Z."/>
            <person name="Li S."/>
            <person name="Ye J."/>
            <person name="Wang L."/>
            <person name="Fang L."/>
            <person name="Lei T."/>
            <person name="Chen C."/>
            <person name="Chen H."/>
            <person name="Xu Z."/>
            <person name="Li H."/>
            <person name="Huang H."/>
            <person name="Zhang F."/>
            <person name="Xu H."/>
            <person name="Li N."/>
            <person name="Zhao C."/>
            <person name="Li S."/>
            <person name="Dong L."/>
            <person name="Huang Y."/>
            <person name="Li L."/>
            <person name="Xi Y."/>
            <person name="Qi Q."/>
            <person name="Li W."/>
            <person name="Zhang B."/>
            <person name="Hu W."/>
            <person name="Zhang Y."/>
            <person name="Tian X."/>
            <person name="Jiao Y."/>
            <person name="Liang X."/>
            <person name="Jin J."/>
            <person name="Gao L."/>
            <person name="Zheng W."/>
            <person name="Hao B."/>
            <person name="Liu S."/>
            <person name="Wang W."/>
            <person name="Yuan L."/>
            <person name="Cao M."/>
            <person name="McDermott J."/>
            <person name="Samudrala R."/>
            <person name="Wang J."/>
            <person name="Wong G.K."/>
            <person name="Yang H."/>
        </authorList>
    </citation>
    <scope>NUCLEOTIDE SEQUENCE [LARGE SCALE GENOMIC DNA]</scope>
</reference>
<proteinExistence type="predicted"/>
<dbReference type="Proteomes" id="UP000007752">
    <property type="component" value="Chromosome 2"/>
</dbReference>
<evidence type="ECO:0000313" key="3">
    <source>
        <dbReference type="EMBL" id="EEE57538.1"/>
    </source>
</evidence>